<dbReference type="Gene3D" id="1.20.58.1910">
    <property type="match status" value="1"/>
</dbReference>
<accession>A0A5K0UC39</accession>
<dbReference type="PANTHER" id="PTHR33594:SF1">
    <property type="entry name" value="HD_PDEASE DOMAIN-CONTAINING PROTEIN"/>
    <property type="match status" value="1"/>
</dbReference>
<dbReference type="GO" id="GO:0016787">
    <property type="term" value="F:hydrolase activity"/>
    <property type="evidence" value="ECO:0007669"/>
    <property type="project" value="UniProtKB-KW"/>
</dbReference>
<dbReference type="Gene3D" id="1.10.472.50">
    <property type="entry name" value="HD-domain/PDEase-like"/>
    <property type="match status" value="1"/>
</dbReference>
<keyword evidence="1" id="KW-0812">Transmembrane</keyword>
<name>A0A5K0UC39_9VIRU</name>
<proteinExistence type="predicted"/>
<dbReference type="Proteomes" id="UP000594342">
    <property type="component" value="Unassembled WGS sequence"/>
</dbReference>
<evidence type="ECO:0000313" key="2">
    <source>
        <dbReference type="EMBL" id="VBB18836.1"/>
    </source>
</evidence>
<dbReference type="SUPFAM" id="SSF109604">
    <property type="entry name" value="HD-domain/PDEase-like"/>
    <property type="match status" value="1"/>
</dbReference>
<feature type="non-terminal residue" evidence="2">
    <location>
        <position position="1"/>
    </location>
</feature>
<protein>
    <submittedName>
        <fullName evidence="2">Metal dependent phosphohydrolase</fullName>
    </submittedName>
</protein>
<evidence type="ECO:0000313" key="3">
    <source>
        <dbReference type="Proteomes" id="UP000594342"/>
    </source>
</evidence>
<keyword evidence="3" id="KW-1185">Reference proteome</keyword>
<dbReference type="EMBL" id="UPSH01000001">
    <property type="protein sequence ID" value="VBB18836.1"/>
    <property type="molecule type" value="Genomic_DNA"/>
</dbReference>
<dbReference type="PANTHER" id="PTHR33594">
    <property type="entry name" value="SUPERFAMILY HYDROLASE, PUTATIVE (AFU_ORTHOLOGUE AFUA_1G03035)-RELATED"/>
    <property type="match status" value="1"/>
</dbReference>
<feature type="transmembrane region" description="Helical" evidence="1">
    <location>
        <begin position="108"/>
        <end position="124"/>
    </location>
</feature>
<keyword evidence="1" id="KW-0472">Membrane</keyword>
<feature type="transmembrane region" description="Helical" evidence="1">
    <location>
        <begin position="81"/>
        <end position="102"/>
    </location>
</feature>
<sequence>LFVDNSYQQSNRLTHYKMQNTFQTNLQKALSVCDTLGRNLISLDQISQSCVEETEQFVIRTCGSRPSSHNHLHMQKVRDNAVWILSALVSSCFFGLTLMFLIAQRYSSYPYIILPLYVCTVYVCKQWVVTLNLLVQIVALLHDVADHKYVEEDITLLPNLDRFIEGITSNEEYERVFMYSPFGHLFRHIQIKNIIDRISFSRQKKYGTYDWVVTLGYAGVLVRNIVSDADKFEAIGQAGIDRCVEYTQEVYDRTGVTKTRTQLLDDVEKHYHEKLKLLASMKYMKTGPGLLYAQRLDSEMLNYLRTLRSQIVN</sequence>
<reference evidence="2 3" key="1">
    <citation type="submission" date="2018-10" db="EMBL/GenBank/DDBJ databases">
        <authorList>
            <consortium name="IHU Genomes"/>
        </authorList>
    </citation>
    <scope>NUCLEOTIDE SEQUENCE [LARGE SCALE GENOMIC DNA]</scope>
    <source>
        <strain evidence="2 3">A1</strain>
    </source>
</reference>
<keyword evidence="1" id="KW-1133">Transmembrane helix</keyword>
<comment type="caution">
    <text evidence="2">The sequence shown here is derived from an EMBL/GenBank/DDBJ whole genome shotgun (WGS) entry which is preliminary data.</text>
</comment>
<gene>
    <name evidence="2" type="ORF">YASMINEVIRUS_1368</name>
</gene>
<evidence type="ECO:0000256" key="1">
    <source>
        <dbReference type="SAM" id="Phobius"/>
    </source>
</evidence>
<keyword evidence="2" id="KW-0378">Hydrolase</keyword>
<organism evidence="2 3">
    <name type="scientific">Yasminevirus sp. GU-2018</name>
    <dbReference type="NCBI Taxonomy" id="2420051"/>
    <lineage>
        <taxon>Viruses</taxon>
        <taxon>Varidnaviria</taxon>
        <taxon>Bamfordvirae</taxon>
        <taxon>Nucleocytoviricota</taxon>
        <taxon>Megaviricetes</taxon>
        <taxon>Imitervirales</taxon>
        <taxon>Mimiviridae</taxon>
        <taxon>Klosneuvirinae</taxon>
        <taxon>Yasminevirus</taxon>
        <taxon>Yasminevirus saudimassiliense</taxon>
    </lineage>
</organism>